<dbReference type="Gene3D" id="3.40.50.1820">
    <property type="entry name" value="alpha/beta hydrolase"/>
    <property type="match status" value="1"/>
</dbReference>
<dbReference type="Proteomes" id="UP000034539">
    <property type="component" value="Unassembled WGS sequence"/>
</dbReference>
<dbReference type="PANTHER" id="PTHR22946:SF5">
    <property type="entry name" value="PEPTIDASE S9 PROLYL OLIGOPEPTIDASE CATALYTIC DOMAIN-CONTAINING PROTEIN"/>
    <property type="match status" value="1"/>
</dbReference>
<feature type="domain" description="AB hydrolase-1" evidence="2">
    <location>
        <begin position="28"/>
        <end position="147"/>
    </location>
</feature>
<evidence type="ECO:0000313" key="4">
    <source>
        <dbReference type="Proteomes" id="UP000034539"/>
    </source>
</evidence>
<comment type="similarity">
    <text evidence="1">Belongs to the AB hydrolase superfamily. FUS2 hydrolase family.</text>
</comment>
<proteinExistence type="inferred from homology"/>
<dbReference type="AlphaFoldDB" id="A0A0G0T0W3"/>
<dbReference type="InterPro" id="IPR000073">
    <property type="entry name" value="AB_hydrolase_1"/>
</dbReference>
<gene>
    <name evidence="3" type="ORF">UT63_C0068G0012</name>
</gene>
<evidence type="ECO:0000313" key="3">
    <source>
        <dbReference type="EMBL" id="KKR31502.1"/>
    </source>
</evidence>
<comment type="caution">
    <text evidence="3">The sequence shown here is derived from an EMBL/GenBank/DDBJ whole genome shotgun (WGS) entry which is preliminary data.</text>
</comment>
<dbReference type="PANTHER" id="PTHR22946">
    <property type="entry name" value="DIENELACTONE HYDROLASE DOMAIN-CONTAINING PROTEIN-RELATED"/>
    <property type="match status" value="1"/>
</dbReference>
<sequence>MQNIVFLSDGNKLSGTLFVPVKQKNSNPAILFVHGWTSEKKRSCQYAESLIKLGYICFLFDMRGHGESEGDINTATTEEFSHDVLASYDYLAGVEGVDKENISVVGSSFGSYLGTLLTEKRKVTHLALRVPADYPDESFNKMKMGTSGQTNEEVLAWRRNPKKPGDTFALTVISKFSGEILIIESGEDKIVLHQTVQNYADAVSDKNKLTHVVIAGAPHSIKHGPFKDQVEKILLTWFRKRI</sequence>
<name>A0A0G0T0W3_9BACT</name>
<evidence type="ECO:0000256" key="1">
    <source>
        <dbReference type="ARBA" id="ARBA00038115"/>
    </source>
</evidence>
<dbReference type="SUPFAM" id="SSF53474">
    <property type="entry name" value="alpha/beta-Hydrolases"/>
    <property type="match status" value="1"/>
</dbReference>
<dbReference type="InterPro" id="IPR029058">
    <property type="entry name" value="AB_hydrolase_fold"/>
</dbReference>
<dbReference type="EMBL" id="LBXN01000068">
    <property type="protein sequence ID" value="KKR31502.1"/>
    <property type="molecule type" value="Genomic_DNA"/>
</dbReference>
<accession>A0A0G0T0W3</accession>
<dbReference type="Pfam" id="PF00561">
    <property type="entry name" value="Abhydrolase_1"/>
    <property type="match status" value="1"/>
</dbReference>
<dbReference type="InterPro" id="IPR050261">
    <property type="entry name" value="FrsA_esterase"/>
</dbReference>
<organism evidence="3 4">
    <name type="scientific">Candidatus Gottesmanbacteria bacterium GW2011_GWC2_39_8</name>
    <dbReference type="NCBI Taxonomy" id="1618450"/>
    <lineage>
        <taxon>Bacteria</taxon>
        <taxon>Candidatus Gottesmaniibacteriota</taxon>
    </lineage>
</organism>
<protein>
    <recommendedName>
        <fullName evidence="2">AB hydrolase-1 domain-containing protein</fullName>
    </recommendedName>
</protein>
<reference evidence="3 4" key="1">
    <citation type="journal article" date="2015" name="Nature">
        <title>rRNA introns, odd ribosomes, and small enigmatic genomes across a large radiation of phyla.</title>
        <authorList>
            <person name="Brown C.T."/>
            <person name="Hug L.A."/>
            <person name="Thomas B.C."/>
            <person name="Sharon I."/>
            <person name="Castelle C.J."/>
            <person name="Singh A."/>
            <person name="Wilkins M.J."/>
            <person name="Williams K.H."/>
            <person name="Banfield J.F."/>
        </authorList>
    </citation>
    <scope>NUCLEOTIDE SEQUENCE [LARGE SCALE GENOMIC DNA]</scope>
</reference>
<evidence type="ECO:0000259" key="2">
    <source>
        <dbReference type="Pfam" id="PF00561"/>
    </source>
</evidence>